<sequence length="243" mass="26659">MREREGRHFIAVSELVTLFDVSADWCPSWREGKLIYLRIWCPRLLSFRALQPHHQPPVGILGVLGPVIIIVITMPWILLFFVLAIIEALPVDVSCVRLADIYWNATNPISLEGHRGPHHASVTMDGSWRSEPSEPAPLACRRTVGTGPLGIPGSPDNDDDDDQKSHDAVVTGTSSVFSGAGSHRCFYSIRKAARASSGDAEVTRAARCLASLADRWQAGFTQYRLEGLRATSSLVDPRPVPQA</sequence>
<name>A0AC60PKW8_IXOPE</name>
<accession>A0AC60PKW8</accession>
<protein>
    <submittedName>
        <fullName evidence="1">Uncharacterized protein</fullName>
    </submittedName>
</protein>
<evidence type="ECO:0000313" key="2">
    <source>
        <dbReference type="Proteomes" id="UP000805193"/>
    </source>
</evidence>
<dbReference type="EMBL" id="JABSTQ010010346">
    <property type="protein sequence ID" value="KAG0421563.1"/>
    <property type="molecule type" value="Genomic_DNA"/>
</dbReference>
<evidence type="ECO:0000313" key="1">
    <source>
        <dbReference type="EMBL" id="KAG0421563.1"/>
    </source>
</evidence>
<organism evidence="1 2">
    <name type="scientific">Ixodes persulcatus</name>
    <name type="common">Taiga tick</name>
    <dbReference type="NCBI Taxonomy" id="34615"/>
    <lineage>
        <taxon>Eukaryota</taxon>
        <taxon>Metazoa</taxon>
        <taxon>Ecdysozoa</taxon>
        <taxon>Arthropoda</taxon>
        <taxon>Chelicerata</taxon>
        <taxon>Arachnida</taxon>
        <taxon>Acari</taxon>
        <taxon>Parasitiformes</taxon>
        <taxon>Ixodida</taxon>
        <taxon>Ixodoidea</taxon>
        <taxon>Ixodidae</taxon>
        <taxon>Ixodinae</taxon>
        <taxon>Ixodes</taxon>
    </lineage>
</organism>
<reference evidence="1 2" key="1">
    <citation type="journal article" date="2020" name="Cell">
        <title>Large-Scale Comparative Analyses of Tick Genomes Elucidate Their Genetic Diversity and Vector Capacities.</title>
        <authorList>
            <consortium name="Tick Genome and Microbiome Consortium (TIGMIC)"/>
            <person name="Jia N."/>
            <person name="Wang J."/>
            <person name="Shi W."/>
            <person name="Du L."/>
            <person name="Sun Y."/>
            <person name="Zhan W."/>
            <person name="Jiang J.F."/>
            <person name="Wang Q."/>
            <person name="Zhang B."/>
            <person name="Ji P."/>
            <person name="Bell-Sakyi L."/>
            <person name="Cui X.M."/>
            <person name="Yuan T.T."/>
            <person name="Jiang B.G."/>
            <person name="Yang W.F."/>
            <person name="Lam T.T."/>
            <person name="Chang Q.C."/>
            <person name="Ding S.J."/>
            <person name="Wang X.J."/>
            <person name="Zhu J.G."/>
            <person name="Ruan X.D."/>
            <person name="Zhao L."/>
            <person name="Wei J.T."/>
            <person name="Ye R.Z."/>
            <person name="Que T.C."/>
            <person name="Du C.H."/>
            <person name="Zhou Y.H."/>
            <person name="Cheng J.X."/>
            <person name="Dai P.F."/>
            <person name="Guo W.B."/>
            <person name="Han X.H."/>
            <person name="Huang E.J."/>
            <person name="Li L.F."/>
            <person name="Wei W."/>
            <person name="Gao Y.C."/>
            <person name="Liu J.Z."/>
            <person name="Shao H.Z."/>
            <person name="Wang X."/>
            <person name="Wang C.C."/>
            <person name="Yang T.C."/>
            <person name="Huo Q.B."/>
            <person name="Li W."/>
            <person name="Chen H.Y."/>
            <person name="Chen S.E."/>
            <person name="Zhou L.G."/>
            <person name="Ni X.B."/>
            <person name="Tian J.H."/>
            <person name="Sheng Y."/>
            <person name="Liu T."/>
            <person name="Pan Y.S."/>
            <person name="Xia L.Y."/>
            <person name="Li J."/>
            <person name="Zhao F."/>
            <person name="Cao W.C."/>
        </authorList>
    </citation>
    <scope>NUCLEOTIDE SEQUENCE [LARGE SCALE GENOMIC DNA]</scope>
    <source>
        <strain evidence="1">Iper-2018</strain>
    </source>
</reference>
<comment type="caution">
    <text evidence="1">The sequence shown here is derived from an EMBL/GenBank/DDBJ whole genome shotgun (WGS) entry which is preliminary data.</text>
</comment>
<keyword evidence="2" id="KW-1185">Reference proteome</keyword>
<gene>
    <name evidence="1" type="ORF">HPB47_002525</name>
</gene>
<dbReference type="Proteomes" id="UP000805193">
    <property type="component" value="Unassembled WGS sequence"/>
</dbReference>
<proteinExistence type="predicted"/>